<accession>D2RHK4</accession>
<dbReference type="PaxDb" id="572546-Arcpr_0715"/>
<protein>
    <submittedName>
        <fullName evidence="2">Uncharacterized protein</fullName>
    </submittedName>
</protein>
<proteinExistence type="predicted"/>
<dbReference type="InterPro" id="IPR055712">
    <property type="entry name" value="DUF7288"/>
</dbReference>
<keyword evidence="1" id="KW-1133">Transmembrane helix</keyword>
<dbReference type="Proteomes" id="UP000001901">
    <property type="component" value="Chromosome"/>
</dbReference>
<sequence>MKGQTFTLEAILTAFIVLITLYYLIISFPLTNLQKVHTTDEIYVRDVFNFLENKTLKESILCWNGKVVYGGASADDFNESFNCSTELKYYLKRLLDDKRFAYNIYVTYSSNGSLRELKFIYDGAPPPNAIALSKIVVIYDWDSGSIKSLVPDDFDSHLYNVLYVKVVVWRV</sequence>
<name>D2RHK4_ARCPA</name>
<evidence type="ECO:0000313" key="2">
    <source>
        <dbReference type="EMBL" id="ADB57779.1"/>
    </source>
</evidence>
<dbReference type="EMBL" id="CP001857">
    <property type="protein sequence ID" value="ADB57779.1"/>
    <property type="molecule type" value="Genomic_DNA"/>
</dbReference>
<dbReference type="Pfam" id="PF23959">
    <property type="entry name" value="DUF7288"/>
    <property type="match status" value="1"/>
</dbReference>
<evidence type="ECO:0000313" key="3">
    <source>
        <dbReference type="Proteomes" id="UP000001901"/>
    </source>
</evidence>
<keyword evidence="1" id="KW-0472">Membrane</keyword>
<organism evidence="2 3">
    <name type="scientific">Archaeoglobus profundus (strain DSM 5631 / JCM 9629 / NBRC 100127 / Av18)</name>
    <dbReference type="NCBI Taxonomy" id="572546"/>
    <lineage>
        <taxon>Archaea</taxon>
        <taxon>Methanobacteriati</taxon>
        <taxon>Methanobacteriota</taxon>
        <taxon>Archaeoglobi</taxon>
        <taxon>Archaeoglobales</taxon>
        <taxon>Archaeoglobaceae</taxon>
        <taxon>Archaeoglobus</taxon>
    </lineage>
</organism>
<dbReference type="AlphaFoldDB" id="D2RHK4"/>
<dbReference type="STRING" id="572546.Arcpr_0715"/>
<feature type="transmembrane region" description="Helical" evidence="1">
    <location>
        <begin position="6"/>
        <end position="25"/>
    </location>
</feature>
<keyword evidence="1" id="KW-0812">Transmembrane</keyword>
<gene>
    <name evidence="2" type="ordered locus">Arcpr_0715</name>
</gene>
<dbReference type="HOGENOM" id="CLU_110996_0_0_2"/>
<reference evidence="2 3" key="1">
    <citation type="journal article" date="2010" name="Stand. Genomic Sci.">
        <title>Complete genome sequence of Archaeoglobus profundus type strain (AV18).</title>
        <authorList>
            <person name="von Jan M."/>
            <person name="Lapidus A."/>
            <person name="Del Rio T.G."/>
            <person name="Copeland A."/>
            <person name="Tice H."/>
            <person name="Cheng J.F."/>
            <person name="Lucas S."/>
            <person name="Chen F."/>
            <person name="Nolan M."/>
            <person name="Goodwin L."/>
            <person name="Han C."/>
            <person name="Pitluck S."/>
            <person name="Liolios K."/>
            <person name="Ivanova N."/>
            <person name="Mavromatis K."/>
            <person name="Ovchinnikova G."/>
            <person name="Chertkov O."/>
            <person name="Pati A."/>
            <person name="Chen A."/>
            <person name="Palaniappan K."/>
            <person name="Land M."/>
            <person name="Hauser L."/>
            <person name="Chang Y.J."/>
            <person name="Jeffries C.D."/>
            <person name="Saunders E."/>
            <person name="Brettin T."/>
            <person name="Detter J.C."/>
            <person name="Chain P."/>
            <person name="Eichinger K."/>
            <person name="Huber H."/>
            <person name="Spring S."/>
            <person name="Rohde M."/>
            <person name="Goker M."/>
            <person name="Wirth R."/>
            <person name="Woyke T."/>
            <person name="Bristow J."/>
            <person name="Eisen J.A."/>
            <person name="Markowitz V."/>
            <person name="Hugenholtz P."/>
            <person name="Kyrpides N.C."/>
            <person name="Klenk H.P."/>
        </authorList>
    </citation>
    <scope>NUCLEOTIDE SEQUENCE [LARGE SCALE GENOMIC DNA]</scope>
    <source>
        <strain evidence="3">DSM 5631 / JCM 9629 / NBRC 100127 / Av18</strain>
    </source>
</reference>
<dbReference type="GeneID" id="8739375"/>
<dbReference type="RefSeq" id="WP_012940115.1">
    <property type="nucleotide sequence ID" value="NC_013741.1"/>
</dbReference>
<dbReference type="KEGG" id="apo:Arcpr_0715"/>
<dbReference type="OrthoDB" id="324613at2157"/>
<evidence type="ECO:0000256" key="1">
    <source>
        <dbReference type="SAM" id="Phobius"/>
    </source>
</evidence>
<keyword evidence="3" id="KW-1185">Reference proteome</keyword>
<dbReference type="eggNOG" id="arCOG04652">
    <property type="taxonomic scope" value="Archaea"/>
</dbReference>